<comment type="similarity">
    <text evidence="2">Belongs to the CPA3 antiporters (TC 2.A.63) subunit B family.</text>
</comment>
<dbReference type="NCBIfam" id="NF009162">
    <property type="entry name" value="PRK12508.1"/>
    <property type="match status" value="1"/>
</dbReference>
<dbReference type="EMBL" id="CP042912">
    <property type="protein sequence ID" value="QEG24225.1"/>
    <property type="molecule type" value="Genomic_DNA"/>
</dbReference>
<dbReference type="STRING" id="980251.GCA_001642875_00718"/>
<feature type="transmembrane region" description="Helical" evidence="7">
    <location>
        <begin position="9"/>
        <end position="27"/>
    </location>
</feature>
<feature type="transmembrane region" description="Helical" evidence="7">
    <location>
        <begin position="71"/>
        <end position="90"/>
    </location>
</feature>
<evidence type="ECO:0000256" key="5">
    <source>
        <dbReference type="ARBA" id="ARBA00022989"/>
    </source>
</evidence>
<protein>
    <submittedName>
        <fullName evidence="9">Na(+)/H(+) antiporter subunit B</fullName>
    </submittedName>
</protein>
<dbReference type="GO" id="GO:0005886">
    <property type="term" value="C:plasma membrane"/>
    <property type="evidence" value="ECO:0007669"/>
    <property type="project" value="UniProtKB-SubCell"/>
</dbReference>
<keyword evidence="6 7" id="KW-0472">Membrane</keyword>
<evidence type="ECO:0000256" key="2">
    <source>
        <dbReference type="ARBA" id="ARBA00009425"/>
    </source>
</evidence>
<dbReference type="AlphaFoldDB" id="A0A5B9PG78"/>
<evidence type="ECO:0000256" key="4">
    <source>
        <dbReference type="ARBA" id="ARBA00022692"/>
    </source>
</evidence>
<feature type="domain" description="Na+/H+ antiporter MnhB subunit-related protein" evidence="8">
    <location>
        <begin position="6"/>
        <end position="142"/>
    </location>
</feature>
<keyword evidence="3" id="KW-1003">Cell membrane</keyword>
<evidence type="ECO:0000256" key="7">
    <source>
        <dbReference type="SAM" id="Phobius"/>
    </source>
</evidence>
<reference evidence="9 10" key="1">
    <citation type="submission" date="2019-08" db="EMBL/GenBank/DDBJ databases">
        <title>Deep-cultivation of Planctomycetes and their phenomic and genomic characterization uncovers novel biology.</title>
        <authorList>
            <person name="Wiegand S."/>
            <person name="Jogler M."/>
            <person name="Boedeker C."/>
            <person name="Pinto D."/>
            <person name="Vollmers J."/>
            <person name="Rivas-Marin E."/>
            <person name="Kohn T."/>
            <person name="Peeters S.H."/>
            <person name="Heuer A."/>
            <person name="Rast P."/>
            <person name="Oberbeckmann S."/>
            <person name="Bunk B."/>
            <person name="Jeske O."/>
            <person name="Meyerdierks A."/>
            <person name="Storesund J.E."/>
            <person name="Kallscheuer N."/>
            <person name="Luecker S."/>
            <person name="Lage O.M."/>
            <person name="Pohl T."/>
            <person name="Merkel B.J."/>
            <person name="Hornburger P."/>
            <person name="Mueller R.-W."/>
            <person name="Bruemmer F."/>
            <person name="Labrenz M."/>
            <person name="Spormann A.M."/>
            <person name="Op den Camp H."/>
            <person name="Overmann J."/>
            <person name="Amann R."/>
            <person name="Jetten M.S.M."/>
            <person name="Mascher T."/>
            <person name="Medema M.H."/>
            <person name="Devos D.P."/>
            <person name="Kaster A.-K."/>
            <person name="Ovreas L."/>
            <person name="Rohde M."/>
            <person name="Galperin M.Y."/>
            <person name="Jogler C."/>
        </authorList>
    </citation>
    <scope>NUCLEOTIDE SEQUENCE [LARGE SCALE GENOMIC DNA]</scope>
    <source>
        <strain evidence="9 10">FC18</strain>
    </source>
</reference>
<gene>
    <name evidence="9" type="primary">mrpB</name>
    <name evidence="9" type="ORF">MFFC18_41420</name>
</gene>
<comment type="subcellular location">
    <subcellularLocation>
        <location evidence="1">Cell membrane</location>
        <topology evidence="1">Multi-pass membrane protein</topology>
    </subcellularLocation>
</comment>
<evidence type="ECO:0000256" key="6">
    <source>
        <dbReference type="ARBA" id="ARBA00023136"/>
    </source>
</evidence>
<dbReference type="InterPro" id="IPR007182">
    <property type="entry name" value="MnhB"/>
</dbReference>
<dbReference type="Pfam" id="PF04039">
    <property type="entry name" value="MnhB"/>
    <property type="match status" value="1"/>
</dbReference>
<dbReference type="OrthoDB" id="9798859at2"/>
<sequence length="156" mass="16590">MNSFPIIRVITKLIIPYILLFALYVQFHGDFGPGGGFQAGVIFASAIILYGLVFGLPAAQRVAPVRVVEKLIALGLLIYAGTGVATMLIAKGNGHGEASQANFLDYESLNHNISWLGPLSGQHLGIFLVELGVGITVTAVMTIIFYAFAGREPVAE</sequence>
<dbReference type="RefSeq" id="WP_075083508.1">
    <property type="nucleotide sequence ID" value="NZ_CP042912.1"/>
</dbReference>
<evidence type="ECO:0000256" key="3">
    <source>
        <dbReference type="ARBA" id="ARBA00022475"/>
    </source>
</evidence>
<keyword evidence="10" id="KW-1185">Reference proteome</keyword>
<organism evidence="9 10">
    <name type="scientific">Mariniblastus fucicola</name>
    <dbReference type="NCBI Taxonomy" id="980251"/>
    <lineage>
        <taxon>Bacteria</taxon>
        <taxon>Pseudomonadati</taxon>
        <taxon>Planctomycetota</taxon>
        <taxon>Planctomycetia</taxon>
        <taxon>Pirellulales</taxon>
        <taxon>Pirellulaceae</taxon>
        <taxon>Mariniblastus</taxon>
    </lineage>
</organism>
<proteinExistence type="inferred from homology"/>
<dbReference type="Proteomes" id="UP000322214">
    <property type="component" value="Chromosome"/>
</dbReference>
<feature type="transmembrane region" description="Helical" evidence="7">
    <location>
        <begin position="124"/>
        <end position="149"/>
    </location>
</feature>
<dbReference type="InterPro" id="IPR050622">
    <property type="entry name" value="CPA3_antiporter_subunitB"/>
</dbReference>
<evidence type="ECO:0000256" key="1">
    <source>
        <dbReference type="ARBA" id="ARBA00004651"/>
    </source>
</evidence>
<dbReference type="PANTHER" id="PTHR33932">
    <property type="entry name" value="NA(+)/H(+) ANTIPORTER SUBUNIT B"/>
    <property type="match status" value="1"/>
</dbReference>
<dbReference type="PANTHER" id="PTHR33932:SF4">
    <property type="entry name" value="NA(+)_H(+) ANTIPORTER SUBUNIT B"/>
    <property type="match status" value="1"/>
</dbReference>
<keyword evidence="4 7" id="KW-0812">Transmembrane</keyword>
<evidence type="ECO:0000259" key="8">
    <source>
        <dbReference type="Pfam" id="PF04039"/>
    </source>
</evidence>
<name>A0A5B9PG78_9BACT</name>
<evidence type="ECO:0000313" key="9">
    <source>
        <dbReference type="EMBL" id="QEG24225.1"/>
    </source>
</evidence>
<dbReference type="KEGG" id="mff:MFFC18_41420"/>
<keyword evidence="5 7" id="KW-1133">Transmembrane helix</keyword>
<evidence type="ECO:0000313" key="10">
    <source>
        <dbReference type="Proteomes" id="UP000322214"/>
    </source>
</evidence>
<feature type="transmembrane region" description="Helical" evidence="7">
    <location>
        <begin position="39"/>
        <end position="59"/>
    </location>
</feature>
<accession>A0A5B9PG78</accession>